<dbReference type="EMBL" id="JACIDU010000015">
    <property type="protein sequence ID" value="MBB4104890.1"/>
    <property type="molecule type" value="Genomic_DNA"/>
</dbReference>
<reference evidence="6 7" key="1">
    <citation type="submission" date="2020-08" db="EMBL/GenBank/DDBJ databases">
        <title>Genomic Encyclopedia of Type Strains, Phase IV (KMG-IV): sequencing the most valuable type-strain genomes for metagenomic binning, comparative biology and taxonomic classification.</title>
        <authorList>
            <person name="Goeker M."/>
        </authorList>
    </citation>
    <scope>NUCLEOTIDE SEQUENCE [LARGE SCALE GENOMIC DNA]</scope>
    <source>
        <strain evidence="6 7">DSM 26385</strain>
    </source>
</reference>
<dbReference type="CDD" id="cd04301">
    <property type="entry name" value="NAT_SF"/>
    <property type="match status" value="1"/>
</dbReference>
<dbReference type="Gene3D" id="3.40.630.30">
    <property type="match status" value="1"/>
</dbReference>
<name>A0A7W6K494_9HYPH</name>
<organism evidence="6 7">
    <name type="scientific">Allorhizobium borbori</name>
    <dbReference type="NCBI Taxonomy" id="485907"/>
    <lineage>
        <taxon>Bacteria</taxon>
        <taxon>Pseudomonadati</taxon>
        <taxon>Pseudomonadota</taxon>
        <taxon>Alphaproteobacteria</taxon>
        <taxon>Hyphomicrobiales</taxon>
        <taxon>Rhizobiaceae</taxon>
        <taxon>Rhizobium/Agrobacterium group</taxon>
        <taxon>Allorhizobium</taxon>
    </lineage>
</organism>
<dbReference type="InterPro" id="IPR016181">
    <property type="entry name" value="Acyl_CoA_acyltransferase"/>
</dbReference>
<dbReference type="PANTHER" id="PTHR43072">
    <property type="entry name" value="N-ACETYLTRANSFERASE"/>
    <property type="match status" value="1"/>
</dbReference>
<protein>
    <submittedName>
        <fullName evidence="6">Phosphinothricin acetyltransferase</fullName>
        <ecNumber evidence="6">2.3.1.183</ecNumber>
    </submittedName>
</protein>
<sequence length="170" mass="18876">MDQAVPVRPATLADLPAILAIYNDAVLNTTAIWNETPVDLDNRRAWFESRAARNQPVLVAERDGEVIGYASYGDWRAFEGFRHTMEHSVYVRSDRKGRGTGVALMKALIAAATERGVHVLIGCIEAENAASIRLHEKLGFRHVGRFSEVGQKFGRWLDLACMELRLPAGT</sequence>
<keyword evidence="7" id="KW-1185">Reference proteome</keyword>
<evidence type="ECO:0000259" key="5">
    <source>
        <dbReference type="PROSITE" id="PS51186"/>
    </source>
</evidence>
<comment type="caution">
    <text evidence="6">The sequence shown here is derived from an EMBL/GenBank/DDBJ whole genome shotgun (WGS) entry which is preliminary data.</text>
</comment>
<evidence type="ECO:0000256" key="2">
    <source>
        <dbReference type="ARBA" id="ARBA00023315"/>
    </source>
</evidence>
<dbReference type="SUPFAM" id="SSF55729">
    <property type="entry name" value="Acyl-CoA N-acyltransferases (Nat)"/>
    <property type="match status" value="1"/>
</dbReference>
<dbReference type="Pfam" id="PF00583">
    <property type="entry name" value="Acetyltransf_1"/>
    <property type="match status" value="1"/>
</dbReference>
<comment type="catalytic activity">
    <reaction evidence="4">
        <text>L-methionine sulfone + acetyl-CoA = N-acetyl-L-methionine sulfone + CoA + H(+)</text>
        <dbReference type="Rhea" id="RHEA:47656"/>
        <dbReference type="ChEBI" id="CHEBI:15378"/>
        <dbReference type="ChEBI" id="CHEBI:57287"/>
        <dbReference type="ChEBI" id="CHEBI:57288"/>
        <dbReference type="ChEBI" id="CHEBI:87824"/>
        <dbReference type="ChEBI" id="CHEBI:87825"/>
    </reaction>
</comment>
<dbReference type="FunFam" id="3.40.630.30:FF:000026">
    <property type="entry name" value="Phosphinothricin acetyltransferase"/>
    <property type="match status" value="1"/>
</dbReference>
<evidence type="ECO:0000313" key="7">
    <source>
        <dbReference type="Proteomes" id="UP000584824"/>
    </source>
</evidence>
<dbReference type="AlphaFoldDB" id="A0A7W6K494"/>
<dbReference type="PANTHER" id="PTHR43072:SF23">
    <property type="entry name" value="UPF0039 PROTEIN C11D3.02C"/>
    <property type="match status" value="1"/>
</dbReference>
<dbReference type="RefSeq" id="WP_183793958.1">
    <property type="nucleotide sequence ID" value="NZ_JACIDU010000015.1"/>
</dbReference>
<evidence type="ECO:0000256" key="1">
    <source>
        <dbReference type="ARBA" id="ARBA00022679"/>
    </source>
</evidence>
<dbReference type="InterPro" id="IPR000182">
    <property type="entry name" value="GNAT_dom"/>
</dbReference>
<evidence type="ECO:0000256" key="3">
    <source>
        <dbReference type="ARBA" id="ARBA00050603"/>
    </source>
</evidence>
<proteinExistence type="predicted"/>
<evidence type="ECO:0000256" key="4">
    <source>
        <dbReference type="ARBA" id="ARBA00051334"/>
    </source>
</evidence>
<dbReference type="Proteomes" id="UP000584824">
    <property type="component" value="Unassembled WGS sequence"/>
</dbReference>
<gene>
    <name evidence="6" type="ORF">GGQ66_003472</name>
</gene>
<keyword evidence="2 6" id="KW-0012">Acyltransferase</keyword>
<comment type="catalytic activity">
    <reaction evidence="3">
        <text>L-methionine sulfoximine + acetyl-CoA = N-acetyl-L-methionine sulfoximine + CoA + H(+)</text>
        <dbReference type="Rhea" id="RHEA:47660"/>
        <dbReference type="ChEBI" id="CHEBI:15378"/>
        <dbReference type="ChEBI" id="CHEBI:57287"/>
        <dbReference type="ChEBI" id="CHEBI:57288"/>
        <dbReference type="ChEBI" id="CHEBI:87826"/>
        <dbReference type="ChEBI" id="CHEBI:87827"/>
    </reaction>
</comment>
<feature type="domain" description="N-acetyltransferase" evidence="5">
    <location>
        <begin position="5"/>
        <end position="167"/>
    </location>
</feature>
<dbReference type="PROSITE" id="PS51186">
    <property type="entry name" value="GNAT"/>
    <property type="match status" value="1"/>
</dbReference>
<evidence type="ECO:0000313" key="6">
    <source>
        <dbReference type="EMBL" id="MBB4104890.1"/>
    </source>
</evidence>
<keyword evidence="1 6" id="KW-0808">Transferase</keyword>
<dbReference type="EC" id="2.3.1.183" evidence="6"/>
<dbReference type="GO" id="GO:0102971">
    <property type="term" value="F:phosphinothricin N-acetyltransferase activity"/>
    <property type="evidence" value="ECO:0007669"/>
    <property type="project" value="UniProtKB-EC"/>
</dbReference>
<accession>A0A7W6K494</accession>